<keyword evidence="3" id="KW-1185">Reference proteome</keyword>
<feature type="region of interest" description="Disordered" evidence="1">
    <location>
        <begin position="153"/>
        <end position="236"/>
    </location>
</feature>
<protein>
    <submittedName>
        <fullName evidence="2">Uncharacterized protein</fullName>
    </submittedName>
</protein>
<reference evidence="2 3" key="1">
    <citation type="submission" date="2021-06" db="EMBL/GenBank/DDBJ databases">
        <authorList>
            <person name="Palmer J.M."/>
        </authorList>
    </citation>
    <scope>NUCLEOTIDE SEQUENCE [LARGE SCALE GENOMIC DNA]</scope>
    <source>
        <strain evidence="2 3">XC_2019</strain>
        <tissue evidence="2">Muscle</tissue>
    </source>
</reference>
<dbReference type="EMBL" id="JAHRIN010043024">
    <property type="protein sequence ID" value="MEQ2206579.1"/>
    <property type="molecule type" value="Genomic_DNA"/>
</dbReference>
<evidence type="ECO:0000256" key="1">
    <source>
        <dbReference type="SAM" id="MobiDB-lite"/>
    </source>
</evidence>
<proteinExistence type="predicted"/>
<feature type="region of interest" description="Disordered" evidence="1">
    <location>
        <begin position="70"/>
        <end position="104"/>
    </location>
</feature>
<evidence type="ECO:0000313" key="2">
    <source>
        <dbReference type="EMBL" id="MEQ2206579.1"/>
    </source>
</evidence>
<feature type="compositionally biased region" description="Polar residues" evidence="1">
    <location>
        <begin position="70"/>
        <end position="80"/>
    </location>
</feature>
<organism evidence="2 3">
    <name type="scientific">Xenoophorus captivus</name>
    <dbReference type="NCBI Taxonomy" id="1517983"/>
    <lineage>
        <taxon>Eukaryota</taxon>
        <taxon>Metazoa</taxon>
        <taxon>Chordata</taxon>
        <taxon>Craniata</taxon>
        <taxon>Vertebrata</taxon>
        <taxon>Euteleostomi</taxon>
        <taxon>Actinopterygii</taxon>
        <taxon>Neopterygii</taxon>
        <taxon>Teleostei</taxon>
        <taxon>Neoteleostei</taxon>
        <taxon>Acanthomorphata</taxon>
        <taxon>Ovalentaria</taxon>
        <taxon>Atherinomorphae</taxon>
        <taxon>Cyprinodontiformes</taxon>
        <taxon>Goodeidae</taxon>
        <taxon>Xenoophorus</taxon>
    </lineage>
</organism>
<accession>A0ABV0REU4</accession>
<feature type="compositionally biased region" description="Basic and acidic residues" evidence="1">
    <location>
        <begin position="219"/>
        <end position="236"/>
    </location>
</feature>
<sequence length="269" mass="29345">MTSLGPAIKSSWGRPYGAVRQQQSSWNGLVYFPAEPSLDPDALGPQAANKTQIAATCEVRLTLVETPYQSVSETRPTQPSMKGVMFNPPPRIRGNDPTSVTDDSAVKPVHINTSLLSPTTIETLCETTWPPPGAKMRISKANKGAMVVRVIRPHSSPQSASLEEVWAPREQQEEKPRTPERRKAAEAGKNVVEGHSGGPPRCRKSRFRAPDVRTIFSPGEKDPRVKEETGEGHTFEHGGENNWCDVCCNYILQHGLTCAGKKAEDGGPN</sequence>
<dbReference type="Proteomes" id="UP001434883">
    <property type="component" value="Unassembled WGS sequence"/>
</dbReference>
<gene>
    <name evidence="2" type="ORF">XENOCAPTIV_000180</name>
</gene>
<name>A0ABV0REU4_9TELE</name>
<evidence type="ECO:0000313" key="3">
    <source>
        <dbReference type="Proteomes" id="UP001434883"/>
    </source>
</evidence>
<comment type="caution">
    <text evidence="2">The sequence shown here is derived from an EMBL/GenBank/DDBJ whole genome shotgun (WGS) entry which is preliminary data.</text>
</comment>
<feature type="compositionally biased region" description="Basic and acidic residues" evidence="1">
    <location>
        <begin position="166"/>
        <end position="186"/>
    </location>
</feature>